<keyword evidence="3" id="KW-1185">Reference proteome</keyword>
<dbReference type="RefSeq" id="YP_009802731.1">
    <property type="nucleotide sequence ID" value="NC_047987.1"/>
</dbReference>
<sequence length="161" mass="17791">MSEHGPALEYDRTEGHNHAPASRERAERRAADGSATITQTRILADLRERGYLGSTCHEAEARLGISHETYSGARTNMHARGDIVRLAERRDRRHVYVLPEFRSTREEVPFKPSRPRVDAATLAAADRVAAWAGMTEGAGMLVTAPDYDDIRALIAHTKGTS</sequence>
<gene>
    <name evidence="2" type="primary">59</name>
    <name evidence="2" type="ORF">SEA_MEMENTOMORI_59</name>
</gene>
<dbReference type="EMBL" id="MH271303">
    <property type="protein sequence ID" value="AWY05313.1"/>
    <property type="molecule type" value="Genomic_DNA"/>
</dbReference>
<reference evidence="2 3" key="1">
    <citation type="submission" date="2018-04" db="EMBL/GenBank/DDBJ databases">
        <authorList>
            <person name="Harrington T."/>
            <person name="Washburn E."/>
            <person name="Bricker J."/>
            <person name="McKinney A."/>
            <person name="Betsko A.J."/>
            <person name="Garlena R.A."/>
            <person name="Russell D.A."/>
            <person name="Pope W.A."/>
            <person name="Jacobs-Sera D."/>
            <person name="Hatfull G.F."/>
        </authorList>
    </citation>
    <scope>NUCLEOTIDE SEQUENCE [LARGE SCALE GENOMIC DNA]</scope>
</reference>
<evidence type="ECO:0000256" key="1">
    <source>
        <dbReference type="SAM" id="MobiDB-lite"/>
    </source>
</evidence>
<dbReference type="SUPFAM" id="SSF46785">
    <property type="entry name" value="Winged helix' DNA-binding domain"/>
    <property type="match status" value="1"/>
</dbReference>
<dbReference type="GeneID" id="54993286"/>
<proteinExistence type="predicted"/>
<organism evidence="2 3">
    <name type="scientific">Microbacterium phage MementoMori</name>
    <dbReference type="NCBI Taxonomy" id="2201436"/>
    <lineage>
        <taxon>Viruses</taxon>
        <taxon>Duplodnaviria</taxon>
        <taxon>Heunggongvirae</taxon>
        <taxon>Uroviricota</taxon>
        <taxon>Caudoviricetes</taxon>
        <taxon>Kutznervirinae</taxon>
        <taxon>Mementomorivirus</taxon>
        <taxon>Mementomorivirus mementomori</taxon>
    </lineage>
</organism>
<feature type="compositionally biased region" description="Basic and acidic residues" evidence="1">
    <location>
        <begin position="9"/>
        <end position="31"/>
    </location>
</feature>
<accession>A0A2Z4Q749</accession>
<feature type="region of interest" description="Disordered" evidence="1">
    <location>
        <begin position="1"/>
        <end position="36"/>
    </location>
</feature>
<dbReference type="InterPro" id="IPR036390">
    <property type="entry name" value="WH_DNA-bd_sf"/>
</dbReference>
<evidence type="ECO:0000313" key="2">
    <source>
        <dbReference type="EMBL" id="AWY05313.1"/>
    </source>
</evidence>
<evidence type="ECO:0000313" key="3">
    <source>
        <dbReference type="Proteomes" id="UP000250535"/>
    </source>
</evidence>
<protein>
    <submittedName>
        <fullName evidence="2">Uncharacterized protein</fullName>
    </submittedName>
</protein>
<name>A0A2Z4Q749_9CAUD</name>
<dbReference type="Gene3D" id="1.10.10.10">
    <property type="entry name" value="Winged helix-like DNA-binding domain superfamily/Winged helix DNA-binding domain"/>
    <property type="match status" value="1"/>
</dbReference>
<dbReference type="InterPro" id="IPR036388">
    <property type="entry name" value="WH-like_DNA-bd_sf"/>
</dbReference>
<dbReference type="Proteomes" id="UP000250535">
    <property type="component" value="Segment"/>
</dbReference>
<dbReference type="KEGG" id="vg:54993286"/>